<protein>
    <submittedName>
        <fullName evidence="1">Uncharacterized protein</fullName>
    </submittedName>
</protein>
<evidence type="ECO:0000313" key="2">
    <source>
        <dbReference type="Proteomes" id="UP001558613"/>
    </source>
</evidence>
<reference evidence="1 2" key="1">
    <citation type="submission" date="2023-09" db="EMBL/GenBank/DDBJ databases">
        <authorList>
            <person name="Wang M."/>
        </authorList>
    </citation>
    <scope>NUCLEOTIDE SEQUENCE [LARGE SCALE GENOMIC DNA]</scope>
    <source>
        <strain evidence="1">GT-2023</strain>
        <tissue evidence="1">Liver</tissue>
    </source>
</reference>
<organism evidence="1 2">
    <name type="scientific">Cirrhinus molitorella</name>
    <name type="common">mud carp</name>
    <dbReference type="NCBI Taxonomy" id="172907"/>
    <lineage>
        <taxon>Eukaryota</taxon>
        <taxon>Metazoa</taxon>
        <taxon>Chordata</taxon>
        <taxon>Craniata</taxon>
        <taxon>Vertebrata</taxon>
        <taxon>Euteleostomi</taxon>
        <taxon>Actinopterygii</taxon>
        <taxon>Neopterygii</taxon>
        <taxon>Teleostei</taxon>
        <taxon>Ostariophysi</taxon>
        <taxon>Cypriniformes</taxon>
        <taxon>Cyprinidae</taxon>
        <taxon>Labeoninae</taxon>
        <taxon>Labeonini</taxon>
        <taxon>Cirrhinus</taxon>
    </lineage>
</organism>
<sequence>MERLRRADASKHSTYTQTQLSNVYPSCKDCIRQRTPASKSFLTLAAPPEKKLTSACEHSATSLFRLPQLWTLLHG</sequence>
<comment type="caution">
    <text evidence="1">The sequence shown here is derived from an EMBL/GenBank/DDBJ whole genome shotgun (WGS) entry which is preliminary data.</text>
</comment>
<proteinExistence type="predicted"/>
<gene>
    <name evidence="1" type="ORF">QQF64_014407</name>
</gene>
<dbReference type="Proteomes" id="UP001558613">
    <property type="component" value="Unassembled WGS sequence"/>
</dbReference>
<dbReference type="EMBL" id="JAYMGO010000002">
    <property type="protein sequence ID" value="KAL1279807.1"/>
    <property type="molecule type" value="Genomic_DNA"/>
</dbReference>
<keyword evidence="2" id="KW-1185">Reference proteome</keyword>
<name>A0ABR3NST4_9TELE</name>
<accession>A0ABR3NST4</accession>
<evidence type="ECO:0000313" key="1">
    <source>
        <dbReference type="EMBL" id="KAL1279807.1"/>
    </source>
</evidence>